<keyword evidence="3" id="KW-1185">Reference proteome</keyword>
<dbReference type="InterPro" id="IPR018729">
    <property type="entry name" value="DUF2269_transmembrane"/>
</dbReference>
<keyword evidence="1" id="KW-0812">Transmembrane</keyword>
<feature type="transmembrane region" description="Helical" evidence="1">
    <location>
        <begin position="48"/>
        <end position="71"/>
    </location>
</feature>
<sequence>MVFKVILALHVLLAVFAVGPLVHAVTTAGRGLRTADASATAASARMVRMYTAASVLVVVVGFGLMSMKSPYTHKPAGSFGQTWVWLSLVLWVVAAAAAIGLVTPGLDKATQRIGAGEPVKELTARVAASGGVIGVLFAAIVVLMVYRPGA</sequence>
<dbReference type="AlphaFoldDB" id="A0A561EBA8"/>
<name>A0A561EBA8_9MICO</name>
<proteinExistence type="predicted"/>
<dbReference type="Proteomes" id="UP000318297">
    <property type="component" value="Unassembled WGS sequence"/>
</dbReference>
<evidence type="ECO:0000256" key="1">
    <source>
        <dbReference type="SAM" id="Phobius"/>
    </source>
</evidence>
<gene>
    <name evidence="2" type="ORF">BKA23_1725</name>
</gene>
<accession>A0A561EBA8</accession>
<reference evidence="2 3" key="1">
    <citation type="submission" date="2019-06" db="EMBL/GenBank/DDBJ databases">
        <title>Sequencing the genomes of 1000 actinobacteria strains.</title>
        <authorList>
            <person name="Klenk H.-P."/>
        </authorList>
    </citation>
    <scope>NUCLEOTIDE SEQUENCE [LARGE SCALE GENOMIC DNA]</scope>
    <source>
        <strain evidence="2 3">DSM 19560</strain>
    </source>
</reference>
<evidence type="ECO:0000313" key="3">
    <source>
        <dbReference type="Proteomes" id="UP000318297"/>
    </source>
</evidence>
<keyword evidence="1" id="KW-1133">Transmembrane helix</keyword>
<dbReference type="EMBL" id="VIVQ01000001">
    <property type="protein sequence ID" value="TWE12903.1"/>
    <property type="molecule type" value="Genomic_DNA"/>
</dbReference>
<comment type="caution">
    <text evidence="2">The sequence shown here is derived from an EMBL/GenBank/DDBJ whole genome shotgun (WGS) entry which is preliminary data.</text>
</comment>
<dbReference type="Pfam" id="PF10027">
    <property type="entry name" value="DUF2269"/>
    <property type="match status" value="1"/>
</dbReference>
<evidence type="ECO:0000313" key="2">
    <source>
        <dbReference type="EMBL" id="TWE12903.1"/>
    </source>
</evidence>
<organism evidence="2 3">
    <name type="scientific">Rudaeicoccus suwonensis</name>
    <dbReference type="NCBI Taxonomy" id="657409"/>
    <lineage>
        <taxon>Bacteria</taxon>
        <taxon>Bacillati</taxon>
        <taxon>Actinomycetota</taxon>
        <taxon>Actinomycetes</taxon>
        <taxon>Micrococcales</taxon>
        <taxon>Dermacoccaceae</taxon>
        <taxon>Rudaeicoccus</taxon>
    </lineage>
</organism>
<protein>
    <submittedName>
        <fullName evidence="2">Putative membrane protein</fullName>
    </submittedName>
</protein>
<feature type="transmembrane region" description="Helical" evidence="1">
    <location>
        <begin position="126"/>
        <end position="146"/>
    </location>
</feature>
<keyword evidence="1" id="KW-0472">Membrane</keyword>
<feature type="transmembrane region" description="Helical" evidence="1">
    <location>
        <begin position="83"/>
        <end position="106"/>
    </location>
</feature>